<organism evidence="2">
    <name type="scientific">Hordeum vulgare subsp. vulgare</name>
    <name type="common">Domesticated barley</name>
    <dbReference type="NCBI Taxonomy" id="112509"/>
    <lineage>
        <taxon>Eukaryota</taxon>
        <taxon>Viridiplantae</taxon>
        <taxon>Streptophyta</taxon>
        <taxon>Embryophyta</taxon>
        <taxon>Tracheophyta</taxon>
        <taxon>Spermatophyta</taxon>
        <taxon>Magnoliopsida</taxon>
        <taxon>Liliopsida</taxon>
        <taxon>Poales</taxon>
        <taxon>Poaceae</taxon>
        <taxon>BOP clade</taxon>
        <taxon>Pooideae</taxon>
        <taxon>Triticodae</taxon>
        <taxon>Triticeae</taxon>
        <taxon>Hordeinae</taxon>
        <taxon>Hordeum</taxon>
    </lineage>
</organism>
<dbReference type="RefSeq" id="XP_044967413.1">
    <property type="nucleotide sequence ID" value="XM_045111478.1"/>
</dbReference>
<dbReference type="EMBL" id="AK355107">
    <property type="protein sequence ID" value="BAJ86326.1"/>
    <property type="molecule type" value="mRNA"/>
</dbReference>
<feature type="region of interest" description="Disordered" evidence="1">
    <location>
        <begin position="1"/>
        <end position="49"/>
    </location>
</feature>
<feature type="compositionally biased region" description="Polar residues" evidence="1">
    <location>
        <begin position="223"/>
        <end position="234"/>
    </location>
</feature>
<evidence type="ECO:0000256" key="1">
    <source>
        <dbReference type="SAM" id="MobiDB-lite"/>
    </source>
</evidence>
<dbReference type="AlphaFoldDB" id="F2CU05"/>
<name>F2CU05_HORVV</name>
<protein>
    <submittedName>
        <fullName evidence="2">Predicted protein</fullName>
    </submittedName>
</protein>
<feature type="compositionally biased region" description="Low complexity" evidence="1">
    <location>
        <begin position="211"/>
        <end position="221"/>
    </location>
</feature>
<feature type="non-terminal residue" evidence="2">
    <location>
        <position position="1"/>
    </location>
</feature>
<proteinExistence type="evidence at transcript level"/>
<reference evidence="2" key="1">
    <citation type="journal article" date="2011" name="Plant Physiol.">
        <title>Comprehensive sequence analysis of 24,783 barley full-length cDNAs derived from 12 clone libraries.</title>
        <authorList>
            <person name="Matsumoto T."/>
            <person name="Tanaka T."/>
            <person name="Sakai H."/>
            <person name="Amano N."/>
            <person name="Kanamori H."/>
            <person name="Kurita K."/>
            <person name="Kikuta A."/>
            <person name="Kamiya K."/>
            <person name="Yamamoto M."/>
            <person name="Ikawa H."/>
            <person name="Fujii N."/>
            <person name="Hori K."/>
            <person name="Itoh T."/>
            <person name="Sato K."/>
        </authorList>
    </citation>
    <scope>NUCLEOTIDE SEQUENCE</scope>
    <source>
        <tissue evidence="2">Shoot</tissue>
    </source>
</reference>
<dbReference type="KEGG" id="hvg:123427432"/>
<feature type="compositionally biased region" description="Low complexity" evidence="1">
    <location>
        <begin position="189"/>
        <end position="201"/>
    </location>
</feature>
<feature type="compositionally biased region" description="Basic and acidic residues" evidence="1">
    <location>
        <begin position="161"/>
        <end position="172"/>
    </location>
</feature>
<feature type="compositionally biased region" description="Basic and acidic residues" evidence="1">
    <location>
        <begin position="142"/>
        <end position="151"/>
    </location>
</feature>
<evidence type="ECO:0000313" key="2">
    <source>
        <dbReference type="EMBL" id="BAJ86326.1"/>
    </source>
</evidence>
<sequence>PAGQQGASRHQAPHAGGRSVVVDVDDGRRHGDDPDRQLGAVEERHPGRRCDAVAEPALLGAGLTVRVGAGAAAGQDEHRVLGQQGGSLPQLAQEERRRRRPSQEGGVRSLSHGMGRVQEVQARIKISEEGGEDSGVGELSEIEIRSQDEACRGAGRPNEGAGKEQPDQEAVHVELQGGGEAGEGRSEAEPAGSPAGPSGAAHPEDRPRAVPVPVLQLVPQLKMKQNSDGLSSAA</sequence>
<feature type="region of interest" description="Disordered" evidence="1">
    <location>
        <begin position="70"/>
        <end position="234"/>
    </location>
</feature>
<feature type="compositionally biased region" description="Basic and acidic residues" evidence="1">
    <location>
        <begin position="25"/>
        <end position="49"/>
    </location>
</feature>
<dbReference type="GeneID" id="123427432"/>
<accession>F2CU05</accession>